<dbReference type="RefSeq" id="WP_274493578.1">
    <property type="nucleotide sequence ID" value="NZ_CP118166.1"/>
</dbReference>
<organism evidence="1 2">
    <name type="scientific">Hyphococcus flavus</name>
    <dbReference type="NCBI Taxonomy" id="1866326"/>
    <lineage>
        <taxon>Bacteria</taxon>
        <taxon>Pseudomonadati</taxon>
        <taxon>Pseudomonadota</taxon>
        <taxon>Alphaproteobacteria</taxon>
        <taxon>Parvularculales</taxon>
        <taxon>Parvularculaceae</taxon>
        <taxon>Hyphococcus</taxon>
    </lineage>
</organism>
<proteinExistence type="predicted"/>
<evidence type="ECO:0008006" key="3">
    <source>
        <dbReference type="Google" id="ProtNLM"/>
    </source>
</evidence>
<gene>
    <name evidence="1" type="ORF">PUV54_00625</name>
</gene>
<dbReference type="KEGG" id="hfl:PUV54_00625"/>
<sequence length="167" mass="19232">MNSFSKKILGLVVVLFLPFPHSLATELTRQEVLLKWMQGEWEFVLGSRNGMRTMEMTYPNHLISYTETFMGLDIQGEGYIGYSPKEAIFYSFAAHSVPGEYALLHGVLDAETDIITYKPKTSGEEPYEVVWQKLNEDKFRSTLYTMTPDGTREKQWAAEFKRVNKAE</sequence>
<accession>A0AAF0CEQ6</accession>
<reference evidence="1" key="1">
    <citation type="submission" date="2023-02" db="EMBL/GenBank/DDBJ databases">
        <title>Genome sequence of Hyphococcus flavus.</title>
        <authorList>
            <person name="Rong J.-C."/>
            <person name="Zhao Q."/>
            <person name="Yi M."/>
            <person name="Wu J.-Y."/>
        </authorList>
    </citation>
    <scope>NUCLEOTIDE SEQUENCE</scope>
    <source>
        <strain evidence="1">MCCC 1K03223</strain>
    </source>
</reference>
<dbReference type="AlphaFoldDB" id="A0AAF0CEQ6"/>
<protein>
    <recommendedName>
        <fullName evidence="3">DUF1579 domain-containing protein</fullName>
    </recommendedName>
</protein>
<evidence type="ECO:0000313" key="1">
    <source>
        <dbReference type="EMBL" id="WDI31691.1"/>
    </source>
</evidence>
<keyword evidence="2" id="KW-1185">Reference proteome</keyword>
<name>A0AAF0CEQ6_9PROT</name>
<dbReference type="Proteomes" id="UP001214043">
    <property type="component" value="Chromosome"/>
</dbReference>
<evidence type="ECO:0000313" key="2">
    <source>
        <dbReference type="Proteomes" id="UP001214043"/>
    </source>
</evidence>
<dbReference type="EMBL" id="CP118166">
    <property type="protein sequence ID" value="WDI31691.1"/>
    <property type="molecule type" value="Genomic_DNA"/>
</dbReference>